<dbReference type="InterPro" id="IPR040570">
    <property type="entry name" value="LAL_C2"/>
</dbReference>
<dbReference type="RefSeq" id="WP_389357303.1">
    <property type="nucleotide sequence ID" value="NZ_JBIACK010000001.1"/>
</dbReference>
<keyword evidence="1" id="KW-0436">Ligase</keyword>
<reference evidence="6 7" key="1">
    <citation type="submission" date="2024-08" db="EMBL/GenBank/DDBJ databases">
        <title>Two novel Cytobacillus novel species.</title>
        <authorList>
            <person name="Liu G."/>
        </authorList>
    </citation>
    <scope>NUCLEOTIDE SEQUENCE [LARGE SCALE GENOMIC DNA]</scope>
    <source>
        <strain evidence="6 7">FJAT-54145</strain>
    </source>
</reference>
<dbReference type="Pfam" id="PF18603">
    <property type="entry name" value="LAL_C2"/>
    <property type="match status" value="1"/>
</dbReference>
<proteinExistence type="predicted"/>
<dbReference type="PANTHER" id="PTHR43585">
    <property type="entry name" value="FUMIPYRROLE BIOSYNTHESIS PROTEIN C"/>
    <property type="match status" value="1"/>
</dbReference>
<dbReference type="Gene3D" id="3.40.50.20">
    <property type="match status" value="1"/>
</dbReference>
<dbReference type="SUPFAM" id="SSF56059">
    <property type="entry name" value="Glutathione synthetase ATP-binding domain-like"/>
    <property type="match status" value="1"/>
</dbReference>
<keyword evidence="7" id="KW-1185">Reference proteome</keyword>
<evidence type="ECO:0000259" key="5">
    <source>
        <dbReference type="PROSITE" id="PS50975"/>
    </source>
</evidence>
<feature type="domain" description="ATP-grasp" evidence="5">
    <location>
        <begin position="116"/>
        <end position="309"/>
    </location>
</feature>
<keyword evidence="2 4" id="KW-0547">Nucleotide-binding</keyword>
<dbReference type="InterPro" id="IPR011761">
    <property type="entry name" value="ATP-grasp"/>
</dbReference>
<evidence type="ECO:0000256" key="2">
    <source>
        <dbReference type="ARBA" id="ARBA00022741"/>
    </source>
</evidence>
<dbReference type="PROSITE" id="PS50975">
    <property type="entry name" value="ATP_GRASP"/>
    <property type="match status" value="1"/>
</dbReference>
<dbReference type="Gene3D" id="3.30.470.20">
    <property type="entry name" value="ATP-grasp fold, B domain"/>
    <property type="match status" value="1"/>
</dbReference>
<dbReference type="Pfam" id="PF13535">
    <property type="entry name" value="ATP-grasp_4"/>
    <property type="match status" value="1"/>
</dbReference>
<sequence>MNTIVFIGSYKSGTSREALLCAKEMGYYVTLFTEKSSYKDSDFPEVDCLIYKKQLLEKDQILSSLAVLTSSGKQISACLSFIDPYVSFAASIAEELGLNRLSINSLKLMEDKLKFREVLKDSSVSPFYTVYKDGSSKKEFVKRYKDRLPLIVKPPISHGSRDVMLAKTRLQLRSTIKELAKKYPETSLLIEEYLNGPQYLIEVMVYKGEVKIAGVVEQEFSKENEFIITGYSYPADLKDEDYKALRESIISIAEKLNLKDGACHLEMRNTDGQWKLVEVNPRMAGGVMNKIIIEGTDINLVKEILKLHLGEEPKIEPKVNQYVHAKFLTVNTYGKLLEITGESSALDHKGVKYVYIKPQSGAIISTPRTMGNRYGCIVAVGDTLDEAKDNAKSAAMEIKFFIDST</sequence>
<evidence type="ECO:0000313" key="6">
    <source>
        <dbReference type="EMBL" id="MFE8699253.1"/>
    </source>
</evidence>
<evidence type="ECO:0000313" key="7">
    <source>
        <dbReference type="Proteomes" id="UP001601059"/>
    </source>
</evidence>
<keyword evidence="3 4" id="KW-0067">ATP-binding</keyword>
<accession>A0ABW6K4Z3</accession>
<evidence type="ECO:0000256" key="3">
    <source>
        <dbReference type="ARBA" id="ARBA00022840"/>
    </source>
</evidence>
<evidence type="ECO:0000256" key="1">
    <source>
        <dbReference type="ARBA" id="ARBA00022598"/>
    </source>
</evidence>
<name>A0ABW6K4Z3_9BACI</name>
<dbReference type="InterPro" id="IPR052032">
    <property type="entry name" value="ATP-dep_AA_Ligase"/>
</dbReference>
<dbReference type="EMBL" id="JBIACK010000001">
    <property type="protein sequence ID" value="MFE8699253.1"/>
    <property type="molecule type" value="Genomic_DNA"/>
</dbReference>
<dbReference type="PANTHER" id="PTHR43585:SF2">
    <property type="entry name" value="ATP-GRASP ENZYME FSQD"/>
    <property type="match status" value="1"/>
</dbReference>
<dbReference type="Proteomes" id="UP001601059">
    <property type="component" value="Unassembled WGS sequence"/>
</dbReference>
<protein>
    <submittedName>
        <fullName evidence="6">ATP-grasp domain-containing protein</fullName>
    </submittedName>
</protein>
<gene>
    <name evidence="6" type="ORF">ACFYKX_01315</name>
</gene>
<evidence type="ECO:0000256" key="4">
    <source>
        <dbReference type="PROSITE-ProRule" id="PRU00409"/>
    </source>
</evidence>
<organism evidence="6 7">
    <name type="scientific">Cytobacillus spartinae</name>
    <dbReference type="NCBI Taxonomy" id="3299023"/>
    <lineage>
        <taxon>Bacteria</taxon>
        <taxon>Bacillati</taxon>
        <taxon>Bacillota</taxon>
        <taxon>Bacilli</taxon>
        <taxon>Bacillales</taxon>
        <taxon>Bacillaceae</taxon>
        <taxon>Cytobacillus</taxon>
    </lineage>
</organism>
<comment type="caution">
    <text evidence="6">The sequence shown here is derived from an EMBL/GenBank/DDBJ whole genome shotgun (WGS) entry which is preliminary data.</text>
</comment>